<dbReference type="STRING" id="398767.Glov_1763"/>
<keyword evidence="1" id="KW-0472">Membrane</keyword>
<dbReference type="HOGENOM" id="CLU_065972_0_0_7"/>
<feature type="transmembrane region" description="Helical" evidence="1">
    <location>
        <begin position="226"/>
        <end position="243"/>
    </location>
</feature>
<sequence>MSPASLIPVADTLTAPNGWFQFFLMLTFPLHLFAMNAMLGAGLVAFISHLYPGRAYHELSHQLAKALPFLVAFTINLGVAPLLFVNVIYGHLLYSSTVLMGLYWLAVIPILIVAYYLTYIYDFSFRKLGNLAMFVLLAVLALLLTVGFIFSNNMSMMIAPASWSRWFTTPGGTLLNLADPTLMPRYLHMITGSLAVGGLFTALYSATLLKSTPEVSKAGRKLGMQLFTWLTLLQLGVGTWFLLSLPKATMLRFMGGGPIATALLVIGVLLAVATLLTGFKQLVLPTVWLTLPLVYVMSFMRDVVRGNFLAPYFNPTTVPVQIQWSPLIFFLVTLALGIGLVAWMLIRLINTKKAC</sequence>
<gene>
    <name evidence="2" type="ordered locus">Glov_1763</name>
</gene>
<dbReference type="OrthoDB" id="9810382at2"/>
<proteinExistence type="predicted"/>
<feature type="transmembrane region" description="Helical" evidence="1">
    <location>
        <begin position="101"/>
        <end position="119"/>
    </location>
</feature>
<feature type="transmembrane region" description="Helical" evidence="1">
    <location>
        <begin position="67"/>
        <end position="89"/>
    </location>
</feature>
<dbReference type="eggNOG" id="COG1271">
    <property type="taxonomic scope" value="Bacteria"/>
</dbReference>
<protein>
    <submittedName>
        <fullName evidence="2">Uncharacterized protein</fullName>
    </submittedName>
</protein>
<feature type="transmembrane region" description="Helical" evidence="1">
    <location>
        <begin position="186"/>
        <end position="206"/>
    </location>
</feature>
<dbReference type="KEGG" id="glo:Glov_1763"/>
<feature type="transmembrane region" description="Helical" evidence="1">
    <location>
        <begin position="283"/>
        <end position="304"/>
    </location>
</feature>
<feature type="transmembrane region" description="Helical" evidence="1">
    <location>
        <begin position="255"/>
        <end position="276"/>
    </location>
</feature>
<reference evidence="2 3" key="1">
    <citation type="submission" date="2008-05" db="EMBL/GenBank/DDBJ databases">
        <title>Complete sequence of chromosome of Geobacter lovleyi SZ.</title>
        <authorList>
            <consortium name="US DOE Joint Genome Institute"/>
            <person name="Lucas S."/>
            <person name="Copeland A."/>
            <person name="Lapidus A."/>
            <person name="Glavina del Rio T."/>
            <person name="Dalin E."/>
            <person name="Tice H."/>
            <person name="Bruce D."/>
            <person name="Goodwin L."/>
            <person name="Pitluck S."/>
            <person name="Chertkov O."/>
            <person name="Meincke L."/>
            <person name="Brettin T."/>
            <person name="Detter J.C."/>
            <person name="Han C."/>
            <person name="Tapia R."/>
            <person name="Kuske C.R."/>
            <person name="Schmutz J."/>
            <person name="Larimer F."/>
            <person name="Land M."/>
            <person name="Hauser L."/>
            <person name="Kyrpides N."/>
            <person name="Mikhailova N."/>
            <person name="Sung Y."/>
            <person name="Fletcher K.E."/>
            <person name="Ritalahti K.M."/>
            <person name="Loeffler F.E."/>
            <person name="Richardson P."/>
        </authorList>
    </citation>
    <scope>NUCLEOTIDE SEQUENCE [LARGE SCALE GENOMIC DNA]</scope>
    <source>
        <strain evidence="3">ATCC BAA-1151 / DSM 17278 / SZ</strain>
    </source>
</reference>
<dbReference type="EMBL" id="CP001089">
    <property type="protein sequence ID" value="ACD95479.1"/>
    <property type="molecule type" value="Genomic_DNA"/>
</dbReference>
<organism evidence="2 3">
    <name type="scientific">Trichlorobacter lovleyi (strain ATCC BAA-1151 / DSM 17278 / SZ)</name>
    <name type="common">Geobacter lovleyi</name>
    <dbReference type="NCBI Taxonomy" id="398767"/>
    <lineage>
        <taxon>Bacteria</taxon>
        <taxon>Pseudomonadati</taxon>
        <taxon>Thermodesulfobacteriota</taxon>
        <taxon>Desulfuromonadia</taxon>
        <taxon>Geobacterales</taxon>
        <taxon>Geobacteraceae</taxon>
        <taxon>Trichlorobacter</taxon>
    </lineage>
</organism>
<keyword evidence="1" id="KW-0812">Transmembrane</keyword>
<dbReference type="Proteomes" id="UP000002420">
    <property type="component" value="Chromosome"/>
</dbReference>
<keyword evidence="3" id="KW-1185">Reference proteome</keyword>
<feature type="transmembrane region" description="Helical" evidence="1">
    <location>
        <begin position="20"/>
        <end position="46"/>
    </location>
</feature>
<feature type="transmembrane region" description="Helical" evidence="1">
    <location>
        <begin position="131"/>
        <end position="150"/>
    </location>
</feature>
<evidence type="ECO:0000313" key="2">
    <source>
        <dbReference type="EMBL" id="ACD95479.1"/>
    </source>
</evidence>
<feature type="transmembrane region" description="Helical" evidence="1">
    <location>
        <begin position="324"/>
        <end position="346"/>
    </location>
</feature>
<dbReference type="AlphaFoldDB" id="B3EB85"/>
<evidence type="ECO:0000313" key="3">
    <source>
        <dbReference type="Proteomes" id="UP000002420"/>
    </source>
</evidence>
<accession>B3EB85</accession>
<evidence type="ECO:0000256" key="1">
    <source>
        <dbReference type="SAM" id="Phobius"/>
    </source>
</evidence>
<keyword evidence="1" id="KW-1133">Transmembrane helix</keyword>
<dbReference type="RefSeq" id="WP_012469819.1">
    <property type="nucleotide sequence ID" value="NC_010814.1"/>
</dbReference>
<name>B3EB85_TRIL1</name>